<feature type="transmembrane region" description="Helical" evidence="7">
    <location>
        <begin position="20"/>
        <end position="46"/>
    </location>
</feature>
<dbReference type="GO" id="GO:0016682">
    <property type="term" value="F:oxidoreductase activity, acting on diphenols and related substances as donors, oxygen as acceptor"/>
    <property type="evidence" value="ECO:0007669"/>
    <property type="project" value="TreeGrafter"/>
</dbReference>
<feature type="transmembrane region" description="Helical" evidence="7">
    <location>
        <begin position="86"/>
        <end position="105"/>
    </location>
</feature>
<reference evidence="9" key="1">
    <citation type="submission" date="2016-09" db="EMBL/GenBank/DDBJ databases">
        <authorList>
            <person name="Koehorst J."/>
        </authorList>
    </citation>
    <scope>NUCLEOTIDE SEQUENCE [LARGE SCALE GENOMIC DNA]</scope>
</reference>
<accession>A0A1H6KBN9</accession>
<dbReference type="GO" id="GO:0005886">
    <property type="term" value="C:plasma membrane"/>
    <property type="evidence" value="ECO:0007669"/>
    <property type="project" value="UniProtKB-SubCell"/>
</dbReference>
<evidence type="ECO:0000313" key="9">
    <source>
        <dbReference type="Proteomes" id="UP000176204"/>
    </source>
</evidence>
<keyword evidence="6 7" id="KW-0472">Membrane</keyword>
<feature type="transmembrane region" description="Helical" evidence="7">
    <location>
        <begin position="289"/>
        <end position="311"/>
    </location>
</feature>
<evidence type="ECO:0000256" key="5">
    <source>
        <dbReference type="ARBA" id="ARBA00022989"/>
    </source>
</evidence>
<feature type="transmembrane region" description="Helical" evidence="7">
    <location>
        <begin position="248"/>
        <end position="269"/>
    </location>
</feature>
<protein>
    <submittedName>
        <fullName evidence="8">Cytochrome bd terminal oxidase subunit ii</fullName>
    </submittedName>
</protein>
<dbReference type="GO" id="GO:0070069">
    <property type="term" value="C:cytochrome complex"/>
    <property type="evidence" value="ECO:0007669"/>
    <property type="project" value="TreeGrafter"/>
</dbReference>
<dbReference type="InterPro" id="IPR003317">
    <property type="entry name" value="Cyt-d_oxidase_su2"/>
</dbReference>
<dbReference type="RefSeq" id="WP_083076401.1">
    <property type="nucleotide sequence ID" value="NZ_LIGX01000002.1"/>
</dbReference>
<evidence type="ECO:0000256" key="4">
    <source>
        <dbReference type="ARBA" id="ARBA00022692"/>
    </source>
</evidence>
<sequence length="327" mass="35037">MDSPTFLMIDTALLPDVFGFLIALTLLIYIVLDGYDLGVGILSIAAEEKKRDRMIDTIAPFWDANETWILLALGIIIVAFPAAQGIVFGALYLPTAIMLIALLFRGAAFEFRVKASPKHKPLWDKALFAGSLIVALSQGWMLGLFVSGFEYTAAVWLMPLLAVAAYVLVGACWLIMKTTGSLRQQAVSWAKTGIRISVLLAAVIAIASPLFPAASISAVTILSGISAVLAFAVVITLARLGKMPDKGIWVPFALTVLIFILGVAILSLSCYPDIIRGHMSLVEGAASTASLSALLLGVVISLPLVIVYTVIAYRIFHGANNEIHYDD</sequence>
<dbReference type="OrthoDB" id="9776710at2"/>
<feature type="transmembrane region" description="Helical" evidence="7">
    <location>
        <begin position="196"/>
        <end position="215"/>
    </location>
</feature>
<evidence type="ECO:0000256" key="2">
    <source>
        <dbReference type="ARBA" id="ARBA00007543"/>
    </source>
</evidence>
<evidence type="ECO:0000313" key="8">
    <source>
        <dbReference type="EMBL" id="SEH72502.1"/>
    </source>
</evidence>
<evidence type="ECO:0000256" key="7">
    <source>
        <dbReference type="SAM" id="Phobius"/>
    </source>
</evidence>
<gene>
    <name evidence="8" type="ORF">PYTT_0252</name>
</gene>
<feature type="transmembrane region" description="Helical" evidence="7">
    <location>
        <begin position="221"/>
        <end position="241"/>
    </location>
</feature>
<evidence type="ECO:0000256" key="3">
    <source>
        <dbReference type="ARBA" id="ARBA00022475"/>
    </source>
</evidence>
<comment type="subcellular location">
    <subcellularLocation>
        <location evidence="1">Cell membrane</location>
        <topology evidence="1">Multi-pass membrane protein</topology>
    </subcellularLocation>
</comment>
<feature type="transmembrane region" description="Helical" evidence="7">
    <location>
        <begin position="126"/>
        <end position="147"/>
    </location>
</feature>
<dbReference type="GO" id="GO:0009055">
    <property type="term" value="F:electron transfer activity"/>
    <property type="evidence" value="ECO:0007669"/>
    <property type="project" value="TreeGrafter"/>
</dbReference>
<keyword evidence="9" id="KW-1185">Reference proteome</keyword>
<dbReference type="PANTHER" id="PTHR43141:SF2">
    <property type="entry name" value="BLR3729 PROTEIN"/>
    <property type="match status" value="1"/>
</dbReference>
<proteinExistence type="inferred from homology"/>
<name>A0A1H6KBN9_9BACT</name>
<dbReference type="STRING" id="1679444.PYTT_0252"/>
<keyword evidence="5 7" id="KW-1133">Transmembrane helix</keyword>
<dbReference type="Pfam" id="PF02322">
    <property type="entry name" value="Cyt_bd_oxida_II"/>
    <property type="match status" value="1"/>
</dbReference>
<feature type="transmembrane region" description="Helical" evidence="7">
    <location>
        <begin position="153"/>
        <end position="175"/>
    </location>
</feature>
<dbReference type="GO" id="GO:0019646">
    <property type="term" value="P:aerobic electron transport chain"/>
    <property type="evidence" value="ECO:0007669"/>
    <property type="project" value="TreeGrafter"/>
</dbReference>
<evidence type="ECO:0000256" key="6">
    <source>
        <dbReference type="ARBA" id="ARBA00023136"/>
    </source>
</evidence>
<feature type="transmembrane region" description="Helical" evidence="7">
    <location>
        <begin position="58"/>
        <end position="80"/>
    </location>
</feature>
<dbReference type="PANTHER" id="PTHR43141">
    <property type="entry name" value="CYTOCHROME BD2 SUBUNIT II"/>
    <property type="match status" value="1"/>
</dbReference>
<dbReference type="AlphaFoldDB" id="A0A1H6KBN9"/>
<dbReference type="Proteomes" id="UP000176204">
    <property type="component" value="Chromosome I"/>
</dbReference>
<evidence type="ECO:0000256" key="1">
    <source>
        <dbReference type="ARBA" id="ARBA00004651"/>
    </source>
</evidence>
<organism evidence="8 9">
    <name type="scientific">Akkermansia glycaniphila</name>
    <dbReference type="NCBI Taxonomy" id="1679444"/>
    <lineage>
        <taxon>Bacteria</taxon>
        <taxon>Pseudomonadati</taxon>
        <taxon>Verrucomicrobiota</taxon>
        <taxon>Verrucomicrobiia</taxon>
        <taxon>Verrucomicrobiales</taxon>
        <taxon>Akkermansiaceae</taxon>
        <taxon>Akkermansia</taxon>
    </lineage>
</organism>
<keyword evidence="3" id="KW-1003">Cell membrane</keyword>
<dbReference type="EMBL" id="LT629973">
    <property type="protein sequence ID" value="SEH72502.1"/>
    <property type="molecule type" value="Genomic_DNA"/>
</dbReference>
<keyword evidence="4 7" id="KW-0812">Transmembrane</keyword>
<dbReference type="KEGG" id="agl:PYTT_0252"/>
<comment type="similarity">
    <text evidence="2">Belongs to the cytochrome ubiquinol oxidase subunit 2 family.</text>
</comment>